<evidence type="ECO:0000256" key="5">
    <source>
        <dbReference type="SAM" id="MobiDB-lite"/>
    </source>
</evidence>
<dbReference type="InterPro" id="IPR011990">
    <property type="entry name" value="TPR-like_helical_dom_sf"/>
</dbReference>
<organism evidence="6 7">
    <name type="scientific">Malassezia psittaci</name>
    <dbReference type="NCBI Taxonomy" id="1821823"/>
    <lineage>
        <taxon>Eukaryota</taxon>
        <taxon>Fungi</taxon>
        <taxon>Dikarya</taxon>
        <taxon>Basidiomycota</taxon>
        <taxon>Ustilaginomycotina</taxon>
        <taxon>Malasseziomycetes</taxon>
        <taxon>Malasseziales</taxon>
        <taxon>Malasseziaceae</taxon>
        <taxon>Malassezia</taxon>
    </lineage>
</organism>
<dbReference type="FunFam" id="2.130.10.10:FF:000102">
    <property type="entry name" value="Actin-interacting protein 1"/>
    <property type="match status" value="1"/>
</dbReference>
<feature type="repeat" description="WD" evidence="3">
    <location>
        <begin position="228"/>
        <end position="269"/>
    </location>
</feature>
<evidence type="ECO:0000256" key="1">
    <source>
        <dbReference type="ARBA" id="ARBA00022574"/>
    </source>
</evidence>
<feature type="repeat" description="WD" evidence="3">
    <location>
        <begin position="531"/>
        <end position="562"/>
    </location>
</feature>
<evidence type="ECO:0000256" key="3">
    <source>
        <dbReference type="PROSITE-ProRule" id="PRU00221"/>
    </source>
</evidence>
<dbReference type="Gene3D" id="1.25.40.10">
    <property type="entry name" value="Tetratricopeptide repeat domain"/>
    <property type="match status" value="1"/>
</dbReference>
<dbReference type="Pfam" id="PF00400">
    <property type="entry name" value="WD40"/>
    <property type="match status" value="5"/>
</dbReference>
<sequence>MSLVPLKTYAANPSVKRGFSTKLGASPKGDKLVYVQGRCVFLRDLEDPAATLVYTEHTHTVTVARISPSGFYAASADTSGSVRVWDLASGSMILKLQTQCLSGTVKDLAWDSESKRIIAVGEGREKFGSAISFDTGTSVGEISGHSKVINAVAIRHQRPFRAVTAGDDLHLVFYTGNPYKYQKTLTGHTRFVQDVQYAPDGTSFASVGSDGQLIVYDGVSGDTLQAVQNAHKGTIYAVKYAPDSQHLVTVGADGFVRVWSGKTYKLVTEWDTKSNAVNPLDAQQVGVVWAKPDLIVSIGLEGALLCLAVQTDSSSPTLQLQKILLGPTNGVSGLAVESSSSKLAAASMDGRVYLYDESSSVQSYPQQSGSPSITGICADRTATYTIALDDTLTWSSKDAPRIRLSAQPRKLAACGTAQWIANENGLDLVQNDSTQLVSKEKLDIPEPTAVDVCAQHDSNSNTIAVGTSAGSVHLFSSDWQPITTFTNNRSTITALAFSPNHQWLAAGEASGKILVYDLQQKQLRLSQWVFHSGRIAALSWSQDSLHCSSASLDTHIYVWSVERPMKHAVYKNAHAGGATGVAWLDSQTLASSGADGIVRTLPRIAPGFSAPVERVISQHTNLATSLPFRREMLGGGAECGPVNPLQQIGKRLGEDRSTQFDSHRKNPQGYQHAPAAFRTARTANGADPSMFGGGQSEHNAPFHVDQLRNALPAMEKYQARSYSSMSPSNEAPAMTPAWARDFMQFQPAARASPSMNHASGSLSIHPKEPQHMNSYGPHHGITSNHLNQPWTRNAPHLPMMHANGSAHHPHNYAPAFQENAHSMNQQQSLPSSSWDSAFSAIDVDVQQRTTNNASISEASQQDAALESHLSNMDADQLAETASRLLNSVQGDASNKFQQSEFLNLMRKLRDRQAEVQGASIVENGKGKSKDPPTQADLDAMIQQKIHTMQQDIPATSSAAPDRYASQLDHDQVPDYSDLQEFWAQEDAARSHREQVASQSQQNAFVGDSGDIQARMREDHEAYRSGAAQFDAAHMDATNAMQDAHSDTLKEDAIAAEFKKWNQLGANVSGTKQNWEEDVMTQVPPQSTDTTQVEESQEQQDEDFVGRAWTGTQGAGHPGAQQREWAQLQSDWDDWDAQENHLPSTESSSTNQAAFPYEAPTYQFHDANPYLQRTYQHAMHTAPDHADGVLEHEAAVQQDPTKADAWYNLGLRQQENERESQAIAALRKAVGLDPSMKDAWLALAVSYTNENDRDAAMEAISRWISSNSRYADVVQKHASRTEDRPKQLASLLIAMARSSAVDKTLDADVQVALGVLFNSCGEYDKAVDCFTAALHARPDDWLLYNRIGATLSNSGRSRESLKFYQDAIALRPGFARCHFNLSISCLNLKMYQDAAEHAYIALALQHASDQEQTPEELRGAQNRSLWEILRVSLELMQRSDLARKCEARDVDAIRLEEIVPL</sequence>
<dbReference type="GO" id="GO:0030864">
    <property type="term" value="C:cortical actin cytoskeleton"/>
    <property type="evidence" value="ECO:0007669"/>
    <property type="project" value="TreeGrafter"/>
</dbReference>
<feature type="repeat" description="TPR" evidence="4">
    <location>
        <begin position="1202"/>
        <end position="1235"/>
    </location>
</feature>
<dbReference type="InterPro" id="IPR001680">
    <property type="entry name" value="WD40_rpt"/>
</dbReference>
<accession>A0AAF0FE85</accession>
<dbReference type="Pfam" id="PF13432">
    <property type="entry name" value="TPR_16"/>
    <property type="match status" value="1"/>
</dbReference>
<dbReference type="InterPro" id="IPR019734">
    <property type="entry name" value="TPR_rpt"/>
</dbReference>
<evidence type="ECO:0000313" key="6">
    <source>
        <dbReference type="EMBL" id="WFD44884.1"/>
    </source>
</evidence>
<dbReference type="Gene3D" id="2.130.10.10">
    <property type="entry name" value="YVTN repeat-like/Quinoprotein amine dehydrogenase"/>
    <property type="match status" value="2"/>
</dbReference>
<feature type="repeat" description="WD" evidence="3">
    <location>
        <begin position="185"/>
        <end position="226"/>
    </location>
</feature>
<dbReference type="PROSITE" id="PS50005">
    <property type="entry name" value="TPR"/>
    <property type="match status" value="2"/>
</dbReference>
<dbReference type="InterPro" id="IPR015943">
    <property type="entry name" value="WD40/YVTN_repeat-like_dom_sf"/>
</dbReference>
<keyword evidence="1 3" id="KW-0853">WD repeat</keyword>
<feature type="repeat" description="TPR" evidence="4">
    <location>
        <begin position="1306"/>
        <end position="1339"/>
    </location>
</feature>
<protein>
    <recommendedName>
        <fullName evidence="8">Peroxin-5</fullName>
    </recommendedName>
</protein>
<dbReference type="PROSITE" id="PS50082">
    <property type="entry name" value="WD_REPEATS_2"/>
    <property type="match status" value="5"/>
</dbReference>
<dbReference type="PROSITE" id="PS50294">
    <property type="entry name" value="WD_REPEATS_REGION"/>
    <property type="match status" value="3"/>
</dbReference>
<dbReference type="PANTHER" id="PTHR19856:SF0">
    <property type="entry name" value="WD REPEAT-CONTAINING PROTEIN 1"/>
    <property type="match status" value="1"/>
</dbReference>
<dbReference type="PANTHER" id="PTHR19856">
    <property type="entry name" value="WD-REPEATCONTAINING PROTEIN WDR1"/>
    <property type="match status" value="1"/>
</dbReference>
<dbReference type="SUPFAM" id="SSF50978">
    <property type="entry name" value="WD40 repeat-like"/>
    <property type="match status" value="1"/>
</dbReference>
<dbReference type="SMART" id="SM00028">
    <property type="entry name" value="TPR"/>
    <property type="match status" value="5"/>
</dbReference>
<evidence type="ECO:0000256" key="2">
    <source>
        <dbReference type="ARBA" id="ARBA00022737"/>
    </source>
</evidence>
<dbReference type="Proteomes" id="UP001214628">
    <property type="component" value="Chromosome 6"/>
</dbReference>
<dbReference type="SMART" id="SM00320">
    <property type="entry name" value="WD40"/>
    <property type="match status" value="9"/>
</dbReference>
<dbReference type="SUPFAM" id="SSF48452">
    <property type="entry name" value="TPR-like"/>
    <property type="match status" value="1"/>
</dbReference>
<dbReference type="EMBL" id="CP118380">
    <property type="protein sequence ID" value="WFD44884.1"/>
    <property type="molecule type" value="Genomic_DNA"/>
</dbReference>
<evidence type="ECO:0000256" key="4">
    <source>
        <dbReference type="PROSITE-ProRule" id="PRU00339"/>
    </source>
</evidence>
<feature type="repeat" description="WD" evidence="3">
    <location>
        <begin position="485"/>
        <end position="526"/>
    </location>
</feature>
<dbReference type="GO" id="GO:0030042">
    <property type="term" value="P:actin filament depolymerization"/>
    <property type="evidence" value="ECO:0007669"/>
    <property type="project" value="TreeGrafter"/>
</dbReference>
<feature type="region of interest" description="Disordered" evidence="5">
    <location>
        <begin position="1082"/>
        <end position="1101"/>
    </location>
</feature>
<gene>
    <name evidence="6" type="ORF">MPSI1_003556</name>
</gene>
<evidence type="ECO:0000313" key="7">
    <source>
        <dbReference type="Proteomes" id="UP001214628"/>
    </source>
</evidence>
<dbReference type="GO" id="GO:0051015">
    <property type="term" value="F:actin filament binding"/>
    <property type="evidence" value="ECO:0007669"/>
    <property type="project" value="TreeGrafter"/>
</dbReference>
<dbReference type="InterPro" id="IPR036322">
    <property type="entry name" value="WD40_repeat_dom_sf"/>
</dbReference>
<keyword evidence="7" id="KW-1185">Reference proteome</keyword>
<dbReference type="Pfam" id="PF23410">
    <property type="entry name" value="Beta-prop_VPS8"/>
    <property type="match status" value="1"/>
</dbReference>
<reference evidence="6" key="1">
    <citation type="submission" date="2023-02" db="EMBL/GenBank/DDBJ databases">
        <title>Mating type loci evolution in Malassezia.</title>
        <authorList>
            <person name="Coelho M.A."/>
        </authorList>
    </citation>
    <scope>NUCLEOTIDE SEQUENCE</scope>
    <source>
        <strain evidence="6">CBS 14136</strain>
    </source>
</reference>
<keyword evidence="2" id="KW-0677">Repeat</keyword>
<proteinExistence type="predicted"/>
<feature type="repeat" description="WD" evidence="3">
    <location>
        <begin position="54"/>
        <end position="95"/>
    </location>
</feature>
<name>A0AAF0FE85_9BASI</name>
<evidence type="ECO:0008006" key="8">
    <source>
        <dbReference type="Google" id="ProtNLM"/>
    </source>
</evidence>
<feature type="region of interest" description="Disordered" evidence="5">
    <location>
        <begin position="985"/>
        <end position="1008"/>
    </location>
</feature>
<keyword evidence="4" id="KW-0802">TPR repeat</keyword>